<evidence type="ECO:0000259" key="1">
    <source>
        <dbReference type="Pfam" id="PF03135"/>
    </source>
</evidence>
<accession>A0A0F3PBP7</accession>
<proteinExistence type="predicted"/>
<name>A0A0F3PBP7_ORITS</name>
<protein>
    <submittedName>
        <fullName evidence="2">CagE, TrbE, VirB, component of type IV transporter system family protein</fullName>
    </submittedName>
</protein>
<dbReference type="SUPFAM" id="SSF52540">
    <property type="entry name" value="P-loop containing nucleoside triphosphate hydrolases"/>
    <property type="match status" value="1"/>
</dbReference>
<dbReference type="PATRIC" id="fig|1359175.3.peg.43"/>
<gene>
    <name evidence="2" type="ORF">OTSTA716_0038</name>
</gene>
<sequence>MGFIHKFLHSRKIDAKQFDSNAQNFIPITCHYNDETLLTKNGELIQILQIKGINSEYTNKDLLGIRAAIRNAIKNHINNSNFAVWIHVVRRCDNIDDSTPYSQALPNFIHNIWSKKNYWQDKFVSTLYISIVHHGCNLNIRNLDSFLNSLSFKTLDSFYDKFIVSALKNLSMAINNIITELQRYNPCKLSIKIDNNKVYSDLLNFYKKIIQLNTGLIEVKDVDCAVQLATHKYSFGGDKIEVIHKQEKKFASILGIKEYQDIKDELVSKCLHAPVEFIATEIFYFADQVKAINSYSQQSKVISASRDSELALFKGIEPIVNSDNTLPQFCHQQISIMIMADSIDLLESRVAYISQRLVKQGIIHVREDINLAQTFWSQLPGNFNYIRRVSYNIIDNVAALAALHHYPVGMQHSRWGRSVTIFRTECGTPYFMNFHDESAKGHTCIIGGAQSGRATIANFLLSEASKYSPTILYLTNRNNAQVFIKGIEGTWYNGRDLPFNPLSYLESSDDLLELFKIITGNYFNNLTDSEIECITELAIAVMDMPPESRSLIKIIKDFNFKAYSAGASVKKRIKLFISDDKCSKIFNQSSTLELQDNNVTAINLADYTDYQFNQSYTPQVGEKPEIYHNKLQTLHCLRSGIIFSLIKKFSLLASPEPKILVVDNMPDLIVEQVFMNLIKQITEQLSENNGIILSVVQVNQNDQFYYSDFWKKWLKFNNTKIILPTNIRNLPIAEICNLSTREAKKFNTISPNSRLFMVKQDNNYVIVELNLEGFPAIRKLLSAEEEDLNLFHEIMQKIGDDAPSAWLSDVYDQFQNSE</sequence>
<dbReference type="EMBL" id="LAOA01000001">
    <property type="protein sequence ID" value="KJV77723.1"/>
    <property type="molecule type" value="Genomic_DNA"/>
</dbReference>
<feature type="domain" description="CagE TrbE VirB component of type IV transporter system central" evidence="1">
    <location>
        <begin position="189"/>
        <end position="388"/>
    </location>
</feature>
<dbReference type="InterPro" id="IPR027417">
    <property type="entry name" value="P-loop_NTPase"/>
</dbReference>
<dbReference type="GO" id="GO:0005524">
    <property type="term" value="F:ATP binding"/>
    <property type="evidence" value="ECO:0007669"/>
    <property type="project" value="InterPro"/>
</dbReference>
<comment type="caution">
    <text evidence="2">The sequence shown here is derived from an EMBL/GenBank/DDBJ whole genome shotgun (WGS) entry which is preliminary data.</text>
</comment>
<dbReference type="AlphaFoldDB" id="A0A0F3PBP7"/>
<evidence type="ECO:0000313" key="3">
    <source>
        <dbReference type="Proteomes" id="UP000033671"/>
    </source>
</evidence>
<dbReference type="Pfam" id="PF03135">
    <property type="entry name" value="CagE_TrbE_VirB"/>
    <property type="match status" value="1"/>
</dbReference>
<evidence type="ECO:0000313" key="2">
    <source>
        <dbReference type="EMBL" id="KJV77723.1"/>
    </source>
</evidence>
<dbReference type="Proteomes" id="UP000033671">
    <property type="component" value="Unassembled WGS sequence"/>
</dbReference>
<dbReference type="RefSeq" id="WP_045916481.1">
    <property type="nucleotide sequence ID" value="NZ_LAOA01000001.1"/>
</dbReference>
<organism evidence="2 3">
    <name type="scientific">Orientia tsutsugamushi str. TA716</name>
    <dbReference type="NCBI Taxonomy" id="1359175"/>
    <lineage>
        <taxon>Bacteria</taxon>
        <taxon>Pseudomonadati</taxon>
        <taxon>Pseudomonadota</taxon>
        <taxon>Alphaproteobacteria</taxon>
        <taxon>Rickettsiales</taxon>
        <taxon>Rickettsiaceae</taxon>
        <taxon>Rickettsieae</taxon>
        <taxon>Orientia</taxon>
    </lineage>
</organism>
<reference evidence="2 3" key="1">
    <citation type="submission" date="2015-01" db="EMBL/GenBank/DDBJ databases">
        <title>Genome Sequencing of Rickettsiales.</title>
        <authorList>
            <person name="Daugherty S.C."/>
            <person name="Su Q."/>
            <person name="Abolude K."/>
            <person name="Beier-Sexton M."/>
            <person name="Carlyon J.A."/>
            <person name="Carter R."/>
            <person name="Day N.P."/>
            <person name="Dumler S.J."/>
            <person name="Dyachenko V."/>
            <person name="Godinez A."/>
            <person name="Kurtti T.J."/>
            <person name="Lichay M."/>
            <person name="Mullins K.E."/>
            <person name="Ott S."/>
            <person name="Pappas-Brown V."/>
            <person name="Paris D.H."/>
            <person name="Patel P."/>
            <person name="Richards A.L."/>
            <person name="Sadzewicz L."/>
            <person name="Sears K."/>
            <person name="Seidman D."/>
            <person name="Sengamalay N."/>
            <person name="Stenos J."/>
            <person name="Tallon L.J."/>
            <person name="Vincent G."/>
            <person name="Fraser C.M."/>
            <person name="Munderloh U."/>
            <person name="Dunning-Hotopp J.C."/>
        </authorList>
    </citation>
    <scope>NUCLEOTIDE SEQUENCE [LARGE SCALE GENOMIC DNA]</scope>
    <source>
        <strain evidence="2 3">TA716</strain>
    </source>
</reference>
<dbReference type="InterPro" id="IPR018145">
    <property type="entry name" value="CagE_TrbE_VirB_cntrl_dom"/>
</dbReference>